<evidence type="ECO:0000313" key="3">
    <source>
        <dbReference type="Proteomes" id="UP001283361"/>
    </source>
</evidence>
<dbReference type="EMBL" id="JAWDGP010006345">
    <property type="protein sequence ID" value="KAK3742677.1"/>
    <property type="molecule type" value="Genomic_DNA"/>
</dbReference>
<name>A0AAE0YE49_9GAST</name>
<sequence>MGQQARISLRDEKEKKEENNRKAGRVGFGWIKDKTGPTGLKERASRSNLMTGTVWTRYLLLVSGRGVHDQRWTLQDLLYSQTELMGLT</sequence>
<dbReference type="Proteomes" id="UP001283361">
    <property type="component" value="Unassembled WGS sequence"/>
</dbReference>
<accession>A0AAE0YE49</accession>
<protein>
    <submittedName>
        <fullName evidence="2">Uncharacterized protein</fullName>
    </submittedName>
</protein>
<keyword evidence="3" id="KW-1185">Reference proteome</keyword>
<evidence type="ECO:0000313" key="2">
    <source>
        <dbReference type="EMBL" id="KAK3742677.1"/>
    </source>
</evidence>
<dbReference type="AlphaFoldDB" id="A0AAE0YE49"/>
<evidence type="ECO:0000256" key="1">
    <source>
        <dbReference type="SAM" id="MobiDB-lite"/>
    </source>
</evidence>
<gene>
    <name evidence="2" type="ORF">RRG08_025623</name>
</gene>
<proteinExistence type="predicted"/>
<feature type="compositionally biased region" description="Basic and acidic residues" evidence="1">
    <location>
        <begin position="8"/>
        <end position="21"/>
    </location>
</feature>
<organism evidence="2 3">
    <name type="scientific">Elysia crispata</name>
    <name type="common">lettuce slug</name>
    <dbReference type="NCBI Taxonomy" id="231223"/>
    <lineage>
        <taxon>Eukaryota</taxon>
        <taxon>Metazoa</taxon>
        <taxon>Spiralia</taxon>
        <taxon>Lophotrochozoa</taxon>
        <taxon>Mollusca</taxon>
        <taxon>Gastropoda</taxon>
        <taxon>Heterobranchia</taxon>
        <taxon>Euthyneura</taxon>
        <taxon>Panpulmonata</taxon>
        <taxon>Sacoglossa</taxon>
        <taxon>Placobranchoidea</taxon>
        <taxon>Plakobranchidae</taxon>
        <taxon>Elysia</taxon>
    </lineage>
</organism>
<feature type="region of interest" description="Disordered" evidence="1">
    <location>
        <begin position="1"/>
        <end position="21"/>
    </location>
</feature>
<comment type="caution">
    <text evidence="2">The sequence shown here is derived from an EMBL/GenBank/DDBJ whole genome shotgun (WGS) entry which is preliminary data.</text>
</comment>
<reference evidence="2" key="1">
    <citation type="journal article" date="2023" name="G3 (Bethesda)">
        <title>A reference genome for the long-term kleptoplast-retaining sea slug Elysia crispata morphotype clarki.</title>
        <authorList>
            <person name="Eastman K.E."/>
            <person name="Pendleton A.L."/>
            <person name="Shaikh M.A."/>
            <person name="Suttiyut T."/>
            <person name="Ogas R."/>
            <person name="Tomko P."/>
            <person name="Gavelis G."/>
            <person name="Widhalm J.R."/>
            <person name="Wisecaver J.H."/>
        </authorList>
    </citation>
    <scope>NUCLEOTIDE SEQUENCE</scope>
    <source>
        <strain evidence="2">ECLA1</strain>
    </source>
</reference>